<proteinExistence type="predicted"/>
<organism evidence="1 2">
    <name type="scientific">Paludisphaera borealis</name>
    <dbReference type="NCBI Taxonomy" id="1387353"/>
    <lineage>
        <taxon>Bacteria</taxon>
        <taxon>Pseudomonadati</taxon>
        <taxon>Planctomycetota</taxon>
        <taxon>Planctomycetia</taxon>
        <taxon>Isosphaerales</taxon>
        <taxon>Isosphaeraceae</taxon>
        <taxon>Paludisphaera</taxon>
    </lineage>
</organism>
<accession>A0A1U7CZ21</accession>
<dbReference type="Proteomes" id="UP000186309">
    <property type="component" value="Chromosome"/>
</dbReference>
<dbReference type="Gene3D" id="1.10.10.1320">
    <property type="entry name" value="Anti-sigma factor, zinc-finger domain"/>
    <property type="match status" value="1"/>
</dbReference>
<name>A0A1U7CZ21_9BACT</name>
<dbReference type="STRING" id="1387353.BSF38_05753"/>
<gene>
    <name evidence="1" type="ORF">BSF38_05753</name>
</gene>
<sequence length="150" mass="16891">MSRDDAPHSPAAIDDAMLQDYLADQLPPEDMARVEKALRDSAQLRSQLEDVRNDRDDFQLHTLGAIWHRSRLTCPSRQQLGSYLLDALDPELGAYFQFHLDVVECPFCQANLADLEAQAQASTAAQASKTRQHRILKSSQHLLGDEPKDH</sequence>
<dbReference type="EMBL" id="CP019082">
    <property type="protein sequence ID" value="APW64161.1"/>
    <property type="molecule type" value="Genomic_DNA"/>
</dbReference>
<keyword evidence="2" id="KW-1185">Reference proteome</keyword>
<dbReference type="OrthoDB" id="285502at2"/>
<dbReference type="InterPro" id="IPR041916">
    <property type="entry name" value="Anti_sigma_zinc_sf"/>
</dbReference>
<reference evidence="2" key="1">
    <citation type="submission" date="2016-12" db="EMBL/GenBank/DDBJ databases">
        <title>Comparative genomics of four Isosphaeraceae planctomycetes: a common pool of plasmids and glycoside hydrolase genes.</title>
        <authorList>
            <person name="Ivanova A."/>
        </authorList>
    </citation>
    <scope>NUCLEOTIDE SEQUENCE [LARGE SCALE GENOMIC DNA]</scope>
    <source>
        <strain evidence="2">PX4</strain>
    </source>
</reference>
<protein>
    <recommendedName>
        <fullName evidence="3">Zinc-finger domain-containing protein</fullName>
    </recommendedName>
</protein>
<dbReference type="AlphaFoldDB" id="A0A1U7CZ21"/>
<evidence type="ECO:0000313" key="2">
    <source>
        <dbReference type="Proteomes" id="UP000186309"/>
    </source>
</evidence>
<dbReference type="RefSeq" id="WP_076350430.1">
    <property type="nucleotide sequence ID" value="NZ_CP019082.1"/>
</dbReference>
<evidence type="ECO:0000313" key="1">
    <source>
        <dbReference type="EMBL" id="APW64161.1"/>
    </source>
</evidence>
<evidence type="ECO:0008006" key="3">
    <source>
        <dbReference type="Google" id="ProtNLM"/>
    </source>
</evidence>
<dbReference type="KEGG" id="pbor:BSF38_05753"/>